<comment type="caution">
    <text evidence="1">The sequence shown here is derived from an EMBL/GenBank/DDBJ whole genome shotgun (WGS) entry which is preliminary data.</text>
</comment>
<accession>A0ACB8D6R9</accession>
<protein>
    <submittedName>
        <fullName evidence="1">Uncharacterized protein</fullName>
    </submittedName>
</protein>
<proteinExistence type="predicted"/>
<gene>
    <name evidence="1" type="ORF">HPB49_016638</name>
</gene>
<dbReference type="EMBL" id="CM023472">
    <property type="protein sequence ID" value="KAH7960046.1"/>
    <property type="molecule type" value="Genomic_DNA"/>
</dbReference>
<reference evidence="1" key="1">
    <citation type="submission" date="2020-05" db="EMBL/GenBank/DDBJ databases">
        <title>Large-scale comparative analyses of tick genomes elucidate their genetic diversity and vector capacities.</title>
        <authorList>
            <person name="Jia N."/>
            <person name="Wang J."/>
            <person name="Shi W."/>
            <person name="Du L."/>
            <person name="Sun Y."/>
            <person name="Zhan W."/>
            <person name="Jiang J."/>
            <person name="Wang Q."/>
            <person name="Zhang B."/>
            <person name="Ji P."/>
            <person name="Sakyi L.B."/>
            <person name="Cui X."/>
            <person name="Yuan T."/>
            <person name="Jiang B."/>
            <person name="Yang W."/>
            <person name="Lam T.T.-Y."/>
            <person name="Chang Q."/>
            <person name="Ding S."/>
            <person name="Wang X."/>
            <person name="Zhu J."/>
            <person name="Ruan X."/>
            <person name="Zhao L."/>
            <person name="Wei J."/>
            <person name="Que T."/>
            <person name="Du C."/>
            <person name="Cheng J."/>
            <person name="Dai P."/>
            <person name="Han X."/>
            <person name="Huang E."/>
            <person name="Gao Y."/>
            <person name="Liu J."/>
            <person name="Shao H."/>
            <person name="Ye R."/>
            <person name="Li L."/>
            <person name="Wei W."/>
            <person name="Wang X."/>
            <person name="Wang C."/>
            <person name="Yang T."/>
            <person name="Huo Q."/>
            <person name="Li W."/>
            <person name="Guo W."/>
            <person name="Chen H."/>
            <person name="Zhou L."/>
            <person name="Ni X."/>
            <person name="Tian J."/>
            <person name="Zhou Y."/>
            <person name="Sheng Y."/>
            <person name="Liu T."/>
            <person name="Pan Y."/>
            <person name="Xia L."/>
            <person name="Li J."/>
            <person name="Zhao F."/>
            <person name="Cao W."/>
        </authorList>
    </citation>
    <scope>NUCLEOTIDE SEQUENCE</scope>
    <source>
        <strain evidence="1">Dsil-2018</strain>
    </source>
</reference>
<sequence>MLLSCLASGASGAPFGRNQWLRVPFKYHDYEAMTGVLINATTIRPDLASLYSIGQSIQGRELWVLLLSSRSTNNKLLKPSMKYVANMHGNEVVGKELMLHLIEHLINGYDNDPRIRWLLDNTNIHIMPSMNPDGMSISREGQCAGLRGRYNSAGVDLNRNFPDPSHTVRNVEEPETAAVRKWIDTIPFVLSGNLHGGAMLVRYPYDDTYGQNTVESRTPDDDVFQHLARTYSLNHPTMRRFSCERQTYHDGIVNGAKWYPFKGDMPDYTYVQAGCMEVTLELSCCKYPLSYQLRRFWMDNMKPLMKLIEESQRGQTTVVNITLVRKVRSYHSSGVEYDKSVQTYGNLQSNIKPNLEDEYDVDTTDNSLSAPNFNNLEPFASQGKSEELREKEAPSQSIADYYRALYQAIRTLSTGEAHHKPGDVDSHPHISGPSDFQELPLERRAYTSAGSSPVGAATIQRRTSVDDEPEFLENTQLEDPLNYSYPVTAVPRTTPAPTSLPPYQRPGEPSEAVDYDGAQERTISSVSNGGKTENQGTTTSENHDVTLSDAPIRGGDVLDDIAAVTRTAPDRPISSSGKWVTGGPLEMTLRTDTMHVSGQNGPARTTSFEPDQNFTVMSRDQQHQSTTQTTKPPVYRTQMTVSSPGVTQYEHTPTGRGTRTPSAKYAENIGTHSTARSAVRDGPHVTVDNDPQSRSHISKTTRTTIGTVTANGENRATAHHPNVSEGVNSAPVRQAPEQATYTPGPHRGSSQSHRMVSMSHQDTLPASIFASDTTRPESRSPDFAVSESDSRSSAPEISTADIQGPVSTTHFPPPPENRPRGQPVAETPAHVPASPSPTVIPVTHASIGVRPTNKAHSNDQAVTSSVEYDPEHSLSPGRTRFAARPTVTTRRPSTHEGYQERKHTVNLPTLNSAAREGQGTLAATRRQPQSTVRQKTSDPEHEITPENKPESHLPHADPPSPTVVFERMRQRTQNSTFPTRTPTSNSDTSPFSWAKVGKVSYGTFPPHADPSKATSAEDFDDEPFRRIPKVTTTPKIRQEDVKTHPAAGIPQTKPVQTTLKYRQTVHTQKPLTPMLALDPPQPTAQTSGASSYYGTEKNVPSSFSVHHAPTTQGSDDRQKQRSTSFPPTESKGSERTPASPGTRHFTPTKKYSAGSRQTFAPQPMRSSHLRRPHIPPTEEPPRGTHSSDSTSEQTSRHIPSLQDNNHSLDSTIPHKGVEMQTSQRPGGVSEAITHAIEARPSQPTSPEQATHEDSRKSESELAHSPPYMPHSQQELVVRGSLVTAKEHTGKSTTYTPSTGVAGSSIQNSSPTQSFVPGTSERHTSRRPEHAQTETVKPIKRPVVYLTSEENAGYVAPTQGSDFTSPQDPQSPQPRRTNRPQRPQHALTEAQENAPSQEPLRTTLTTRPRTVLPTAQDSSYTSKQRITETAEISQQSYTTPHRGRYSSYQAINARPSQDALTEATHAGSGPSSGYDQDAVAGSKVFSTPPESVPLTALDANVQKEFANVRQTSSSVDQDNVRAIADIDIPTDKAEPRETSNSRSLPTPAVAMGRGTFTSYKPSLASQPALVTSERGTPRPAPREHVTVPARPREQLTRPKTSSEPPQPSQESFTHEKTGATLDGPITSREPAQLGRMVVKELTASQVASHPEKIFKIQGTVTLENSNLREPDTTTDVPGSVTLTPKPRSFDYRSRQTTIGQHRAAEVPENNENERRIFPARAPPRPALPSTQSPPLYTETSGNRPYRPTVPPRFSTSSIHKPHSSLGPLQTDRTQSTLNASPKASAVTRGEELQYVDQGTYSVPAVSRQFETNKHRVQTAPKDLITTQMRGSQSPTHEHQQHASTSYRDHTYFPKTTEVLTQTQAALFQQTAKPVAGNQETAAQAHSTDYGVSTQGTAPANVGAAQAFRGAAQEQFVPASRTVRPPQSPHLMSQEHSVQMSPEELRTTLLRAINEPNTVAFTVTQRQQDLTNSSSGPRLSNVYTFTTKHEVHRPKGVASHVEKPEDIRQQPQISDKPSTTQSTYGTERQQQHFRKAPEETLQTQGPADSLGVHVPPNQHHTQTNRPAGLTLEDFTPEQLRRAITLLLKTSSFENPDDASRESSAPPQEGKATPPHGTRAEIGSNPNQLSASLIDGTRNHQHGARHPNTASHIESGGSAPTIEPVHSQDTSPPVPSQPPQQHAFPESLMAYHDSQEFHTVPPQLGSPQEFRTTTSAETSTELPHGDGKPLDFSTGRTFGGSYSCKEFRKSSGFQELTSQAPVPKDARYVPQDIFTPATPPPPPAITTVPPSSLAPPPHLFGQSSGHQTRRPRPTTSAPPLPTSEEEYSAELEKAIESFHRLIKPERTSAEKVTSDRSPPAKQALKFRGAQAGPTISSGGFTTTQQYSTHPTPLFQSQQGFFVDRLRTIQQSTPAHLLQATSLNAPLSLNTDPMTLFNTNLHPIQLGGSLPSSLTTGSAQLSLDDEGSLLRSRSSRDTPAKCCFDLPNGRFVFKIGTKKK</sequence>
<name>A0ACB8D6R9_DERSI</name>
<keyword evidence="2" id="KW-1185">Reference proteome</keyword>
<organism evidence="1 2">
    <name type="scientific">Dermacentor silvarum</name>
    <name type="common">Tick</name>
    <dbReference type="NCBI Taxonomy" id="543639"/>
    <lineage>
        <taxon>Eukaryota</taxon>
        <taxon>Metazoa</taxon>
        <taxon>Ecdysozoa</taxon>
        <taxon>Arthropoda</taxon>
        <taxon>Chelicerata</taxon>
        <taxon>Arachnida</taxon>
        <taxon>Acari</taxon>
        <taxon>Parasitiformes</taxon>
        <taxon>Ixodida</taxon>
        <taxon>Ixodoidea</taxon>
        <taxon>Ixodidae</taxon>
        <taxon>Rhipicephalinae</taxon>
        <taxon>Dermacentor</taxon>
    </lineage>
</organism>
<evidence type="ECO:0000313" key="2">
    <source>
        <dbReference type="Proteomes" id="UP000821865"/>
    </source>
</evidence>
<evidence type="ECO:0000313" key="1">
    <source>
        <dbReference type="EMBL" id="KAH7960046.1"/>
    </source>
</evidence>
<dbReference type="Proteomes" id="UP000821865">
    <property type="component" value="Chromosome 3"/>
</dbReference>